<name>A0ACD5H915_9PROT</name>
<accession>A0ACD5H915</accession>
<reference evidence="1" key="1">
    <citation type="submission" date="2023-06" db="EMBL/GenBank/DDBJ databases">
        <title>Complete and circular genome of Acidithiobacillus ferrianus DSM 107098.</title>
        <authorList>
            <person name="Norris P.R."/>
            <person name="Falagan C."/>
            <person name="Moya-Beltran A."/>
            <person name="Castro M."/>
            <person name="Quatrini R."/>
            <person name="Johnson D.B."/>
        </authorList>
    </citation>
    <scope>NUCLEOTIDE SEQUENCE</scope>
    <source>
        <strain evidence="1">MG</strain>
    </source>
</reference>
<keyword evidence="2" id="KW-1185">Reference proteome</keyword>
<proteinExistence type="predicted"/>
<evidence type="ECO:0000313" key="1">
    <source>
        <dbReference type="EMBL" id="XRI69422.1"/>
    </source>
</evidence>
<organism evidence="1 2">
    <name type="scientific">Acidithiobacillus ferrianus</name>
    <dbReference type="NCBI Taxonomy" id="2678518"/>
    <lineage>
        <taxon>Bacteria</taxon>
        <taxon>Pseudomonadati</taxon>
        <taxon>Pseudomonadota</taxon>
        <taxon>Acidithiobacillia</taxon>
        <taxon>Acidithiobacillales</taxon>
        <taxon>Acidithiobacillaceae</taxon>
        <taxon>Acidithiobacillus</taxon>
    </lineage>
</organism>
<sequence>MNAVIQHSAHPLVVLERDRLLTQTLLDRMSTYAGSIFLVTNLHRCAVALGVQRPTPVLVLAGKPPESRWSDWRAQVQSATHASCPMVAVDLPKASAAPSFLTFQGIHDAVDVTRHIQAWIEQVGTTTLAYGSLHLDRSQKMLNAAGRSVALKDALFDLLLLFWGHPQRVLPMDLLQKVLASAGSTLVMEARSAIHQLRSCLRYLGFDDCIVTLRGRGYQFVPPPSVSLQDRRMAARSAGRDPRFSVPQLGPASF</sequence>
<protein>
    <submittedName>
        <fullName evidence="1">Helix-turn-helix domain-containing protein</fullName>
    </submittedName>
</protein>
<dbReference type="Proteomes" id="UP000470022">
    <property type="component" value="Chromosome"/>
</dbReference>
<evidence type="ECO:0000313" key="2">
    <source>
        <dbReference type="Proteomes" id="UP000470022"/>
    </source>
</evidence>
<gene>
    <name evidence="1" type="ORF">GL267_001670</name>
</gene>
<dbReference type="EMBL" id="CP127523">
    <property type="protein sequence ID" value="XRI69422.1"/>
    <property type="molecule type" value="Genomic_DNA"/>
</dbReference>